<comment type="caution">
    <text evidence="1">The sequence shown here is derived from an EMBL/GenBank/DDBJ whole genome shotgun (WGS) entry which is preliminary data.</text>
</comment>
<keyword evidence="2" id="KW-1185">Reference proteome</keyword>
<reference evidence="1 2" key="1">
    <citation type="journal article" date="2021" name="Elife">
        <title>Chloroplast acquisition without the gene transfer in kleptoplastic sea slugs, Plakobranchus ocellatus.</title>
        <authorList>
            <person name="Maeda T."/>
            <person name="Takahashi S."/>
            <person name="Yoshida T."/>
            <person name="Shimamura S."/>
            <person name="Takaki Y."/>
            <person name="Nagai Y."/>
            <person name="Toyoda A."/>
            <person name="Suzuki Y."/>
            <person name="Arimoto A."/>
            <person name="Ishii H."/>
            <person name="Satoh N."/>
            <person name="Nishiyama T."/>
            <person name="Hasebe M."/>
            <person name="Maruyama T."/>
            <person name="Minagawa J."/>
            <person name="Obokata J."/>
            <person name="Shigenobu S."/>
        </authorList>
    </citation>
    <scope>NUCLEOTIDE SEQUENCE [LARGE SCALE GENOMIC DNA]</scope>
</reference>
<dbReference type="AlphaFoldDB" id="A0AAV4JLN4"/>
<evidence type="ECO:0000313" key="1">
    <source>
        <dbReference type="EMBL" id="GFS23185.1"/>
    </source>
</evidence>
<sequence length="115" mass="12922">MDSTFKRNNVATEAPNVLHRQLDGILQTGFCKDGTADRCTICARAIDLLISILKRCLLSLCERVYTGYFILNSTLEAMYAKQIEDHDSGQRFVFPFVVKACAIWSIASTKPFVLL</sequence>
<protein>
    <submittedName>
        <fullName evidence="1">Uncharacterized protein</fullName>
    </submittedName>
</protein>
<name>A0AAV4JLN4_9GAST</name>
<evidence type="ECO:0000313" key="2">
    <source>
        <dbReference type="Proteomes" id="UP000762676"/>
    </source>
</evidence>
<gene>
    <name evidence="1" type="ORF">ElyMa_001633600</name>
</gene>
<dbReference type="Proteomes" id="UP000762676">
    <property type="component" value="Unassembled WGS sequence"/>
</dbReference>
<accession>A0AAV4JLN4</accession>
<organism evidence="1 2">
    <name type="scientific">Elysia marginata</name>
    <dbReference type="NCBI Taxonomy" id="1093978"/>
    <lineage>
        <taxon>Eukaryota</taxon>
        <taxon>Metazoa</taxon>
        <taxon>Spiralia</taxon>
        <taxon>Lophotrochozoa</taxon>
        <taxon>Mollusca</taxon>
        <taxon>Gastropoda</taxon>
        <taxon>Heterobranchia</taxon>
        <taxon>Euthyneura</taxon>
        <taxon>Panpulmonata</taxon>
        <taxon>Sacoglossa</taxon>
        <taxon>Placobranchoidea</taxon>
        <taxon>Plakobranchidae</taxon>
        <taxon>Elysia</taxon>
    </lineage>
</organism>
<dbReference type="EMBL" id="BMAT01003302">
    <property type="protein sequence ID" value="GFS23185.1"/>
    <property type="molecule type" value="Genomic_DNA"/>
</dbReference>
<proteinExistence type="predicted"/>